<dbReference type="GO" id="GO:0016705">
    <property type="term" value="F:oxidoreductase activity, acting on paired donors, with incorporation or reduction of molecular oxygen"/>
    <property type="evidence" value="ECO:0007669"/>
    <property type="project" value="InterPro"/>
</dbReference>
<comment type="similarity">
    <text evidence="2 8">Belongs to the cytochrome P450 family.</text>
</comment>
<evidence type="ECO:0000313" key="9">
    <source>
        <dbReference type="EMBL" id="NKY57147.1"/>
    </source>
</evidence>
<dbReference type="PANTHER" id="PTHR46696:SF1">
    <property type="entry name" value="CYTOCHROME P450 YJIB-RELATED"/>
    <property type="match status" value="1"/>
</dbReference>
<dbReference type="Gene3D" id="1.10.630.10">
    <property type="entry name" value="Cytochrome P450"/>
    <property type="match status" value="1"/>
</dbReference>
<comment type="caution">
    <text evidence="9">The sequence shown here is derived from an EMBL/GenBank/DDBJ whole genome shotgun (WGS) entry which is preliminary data.</text>
</comment>
<protein>
    <submittedName>
        <fullName evidence="9">Cytochrome P450</fullName>
    </submittedName>
</protein>
<dbReference type="PANTHER" id="PTHR46696">
    <property type="entry name" value="P450, PUTATIVE (EUROFUNG)-RELATED"/>
    <property type="match status" value="1"/>
</dbReference>
<evidence type="ECO:0000256" key="2">
    <source>
        <dbReference type="ARBA" id="ARBA00010617"/>
    </source>
</evidence>
<keyword evidence="6 8" id="KW-0408">Iron</keyword>
<organism evidence="9 10">
    <name type="scientific">Nocardia flavorosea</name>
    <dbReference type="NCBI Taxonomy" id="53429"/>
    <lineage>
        <taxon>Bacteria</taxon>
        <taxon>Bacillati</taxon>
        <taxon>Actinomycetota</taxon>
        <taxon>Actinomycetes</taxon>
        <taxon>Mycobacteriales</taxon>
        <taxon>Nocardiaceae</taxon>
        <taxon>Nocardia</taxon>
    </lineage>
</organism>
<evidence type="ECO:0000256" key="4">
    <source>
        <dbReference type="ARBA" id="ARBA00022723"/>
    </source>
</evidence>
<evidence type="ECO:0000256" key="5">
    <source>
        <dbReference type="ARBA" id="ARBA00023002"/>
    </source>
</evidence>
<proteinExistence type="inferred from homology"/>
<dbReference type="InterPro" id="IPR017972">
    <property type="entry name" value="Cyt_P450_CS"/>
</dbReference>
<dbReference type="GO" id="GO:0005506">
    <property type="term" value="F:iron ion binding"/>
    <property type="evidence" value="ECO:0007669"/>
    <property type="project" value="InterPro"/>
</dbReference>
<dbReference type="InterPro" id="IPR036396">
    <property type="entry name" value="Cyt_P450_sf"/>
</dbReference>
<evidence type="ECO:0000256" key="8">
    <source>
        <dbReference type="RuleBase" id="RU000461"/>
    </source>
</evidence>
<reference evidence="9 10" key="1">
    <citation type="submission" date="2020-04" db="EMBL/GenBank/DDBJ databases">
        <title>MicrobeNet Type strains.</title>
        <authorList>
            <person name="Nicholson A.C."/>
        </authorList>
    </citation>
    <scope>NUCLEOTIDE SEQUENCE [LARGE SCALE GENOMIC DNA]</scope>
    <source>
        <strain evidence="9 10">JCM 3332</strain>
    </source>
</reference>
<gene>
    <name evidence="9" type="ORF">HGA15_13465</name>
</gene>
<dbReference type="InterPro" id="IPR002397">
    <property type="entry name" value="Cyt_P450_B"/>
</dbReference>
<dbReference type="PRINTS" id="PR00359">
    <property type="entry name" value="BP450"/>
</dbReference>
<keyword evidence="10" id="KW-1185">Reference proteome</keyword>
<name>A0A846YE50_9NOCA</name>
<evidence type="ECO:0000256" key="7">
    <source>
        <dbReference type="ARBA" id="ARBA00023033"/>
    </source>
</evidence>
<dbReference type="GO" id="GO:0004497">
    <property type="term" value="F:monooxygenase activity"/>
    <property type="evidence" value="ECO:0007669"/>
    <property type="project" value="UniProtKB-KW"/>
</dbReference>
<evidence type="ECO:0000313" key="10">
    <source>
        <dbReference type="Proteomes" id="UP000570678"/>
    </source>
</evidence>
<dbReference type="PROSITE" id="PS00086">
    <property type="entry name" value="CYTOCHROME_P450"/>
    <property type="match status" value="1"/>
</dbReference>
<keyword evidence="3 8" id="KW-0349">Heme</keyword>
<evidence type="ECO:0000256" key="3">
    <source>
        <dbReference type="ARBA" id="ARBA00022617"/>
    </source>
</evidence>
<comment type="cofactor">
    <cofactor evidence="1">
        <name>heme</name>
        <dbReference type="ChEBI" id="CHEBI:30413"/>
    </cofactor>
</comment>
<keyword evidence="4 8" id="KW-0479">Metal-binding</keyword>
<dbReference type="Pfam" id="PF00067">
    <property type="entry name" value="p450"/>
    <property type="match status" value="1"/>
</dbReference>
<dbReference type="EMBL" id="JAAXOT010000006">
    <property type="protein sequence ID" value="NKY57147.1"/>
    <property type="molecule type" value="Genomic_DNA"/>
</dbReference>
<dbReference type="InterPro" id="IPR001128">
    <property type="entry name" value="Cyt_P450"/>
</dbReference>
<sequence>METSVHPGFPLPEAHQCPFGPAALSFRRALPVQKVRCPSGIDAWLVTRAAEIRELLGDAERFSNRPAPNTHLLTHIVPDSPAADGDFTRMDGEAHQRFRRLFGPELMSRANLTRYEPVIQRIVDNRIDSLAALDTPANLHEHFAQPVVAAVLAELFGIPPHHSEIIERTTSRALDTRATPEQTLEEQLPLIELMYGLVTERRRSPGDDLLSKMLIRADGCDDPISDLELMAMAIILLVAGGDSTVSAFLSAIQALWDNPAQLAALRDAPTAIPLATEELIRYAAISLGGLRMATRRTELGDRTIESGDLIAAFLPAATWDPAHFPDPEHLDITRSGSGHLAFGYGAHLCPGRGLARMEIRIMLETILRRIPTLRPAGSPDERRYRTHNVVLGPAVLPAAWDFVAPA</sequence>
<keyword evidence="7 8" id="KW-0503">Monooxygenase</keyword>
<keyword evidence="5 8" id="KW-0560">Oxidoreductase</keyword>
<dbReference type="FunFam" id="1.10.630.10:FF:000018">
    <property type="entry name" value="Cytochrome P450 monooxygenase"/>
    <property type="match status" value="1"/>
</dbReference>
<dbReference type="GO" id="GO:0020037">
    <property type="term" value="F:heme binding"/>
    <property type="evidence" value="ECO:0007669"/>
    <property type="project" value="InterPro"/>
</dbReference>
<dbReference type="SUPFAM" id="SSF48264">
    <property type="entry name" value="Cytochrome P450"/>
    <property type="match status" value="1"/>
</dbReference>
<dbReference type="Proteomes" id="UP000570678">
    <property type="component" value="Unassembled WGS sequence"/>
</dbReference>
<dbReference type="RefSeq" id="WP_062976453.1">
    <property type="nucleotide sequence ID" value="NZ_JAAXOT010000006.1"/>
</dbReference>
<dbReference type="AlphaFoldDB" id="A0A846YE50"/>
<evidence type="ECO:0000256" key="1">
    <source>
        <dbReference type="ARBA" id="ARBA00001971"/>
    </source>
</evidence>
<evidence type="ECO:0000256" key="6">
    <source>
        <dbReference type="ARBA" id="ARBA00023004"/>
    </source>
</evidence>
<accession>A0A846YE50</accession>